<organism evidence="2">
    <name type="scientific">freshwater metagenome</name>
    <dbReference type="NCBI Taxonomy" id="449393"/>
    <lineage>
        <taxon>unclassified sequences</taxon>
        <taxon>metagenomes</taxon>
        <taxon>ecological metagenomes</taxon>
    </lineage>
</organism>
<dbReference type="AlphaFoldDB" id="A0A6J7D2D4"/>
<proteinExistence type="predicted"/>
<protein>
    <submittedName>
        <fullName evidence="2">Unannotated protein</fullName>
    </submittedName>
</protein>
<feature type="compositionally biased region" description="Basic and acidic residues" evidence="1">
    <location>
        <begin position="100"/>
        <end position="115"/>
    </location>
</feature>
<name>A0A6J7D2D4_9ZZZZ</name>
<gene>
    <name evidence="2" type="ORF">UFOPK3402_00384</name>
</gene>
<sequence>MVGVLREAQARVDDERIALDAGFECRSDALADLGHDLADDIGVVGQPGHAGALTAPVHHHVGHCQRRDRAIHLVIGQPAAHVVDDAGSRPNGRLRRARSHRVDAHRDPGRHQALDHREHPRLLLIGADPRCAGSSRLPADIDDVSASSPHSDAVGNGLARREVDPAVGKRVGCHIEDAHDQGSVSPRERRGQARQGHRTSLSGPG</sequence>
<feature type="region of interest" description="Disordered" evidence="1">
    <location>
        <begin position="83"/>
        <end position="115"/>
    </location>
</feature>
<evidence type="ECO:0000256" key="1">
    <source>
        <dbReference type="SAM" id="MobiDB-lite"/>
    </source>
</evidence>
<accession>A0A6J7D2D4</accession>
<dbReference type="EMBL" id="CAFBLS010000030">
    <property type="protein sequence ID" value="CAB4864476.1"/>
    <property type="molecule type" value="Genomic_DNA"/>
</dbReference>
<evidence type="ECO:0000313" key="2">
    <source>
        <dbReference type="EMBL" id="CAB4864476.1"/>
    </source>
</evidence>
<reference evidence="2" key="1">
    <citation type="submission" date="2020-05" db="EMBL/GenBank/DDBJ databases">
        <authorList>
            <person name="Chiriac C."/>
            <person name="Salcher M."/>
            <person name="Ghai R."/>
            <person name="Kavagutti S V."/>
        </authorList>
    </citation>
    <scope>NUCLEOTIDE SEQUENCE</scope>
</reference>
<feature type="compositionally biased region" description="Basic and acidic residues" evidence="1">
    <location>
        <begin position="173"/>
        <end position="191"/>
    </location>
</feature>
<feature type="region of interest" description="Disordered" evidence="1">
    <location>
        <begin position="136"/>
        <end position="205"/>
    </location>
</feature>